<evidence type="ECO:0000313" key="9">
    <source>
        <dbReference type="Proteomes" id="UP000632849"/>
    </source>
</evidence>
<comment type="caution">
    <text evidence="8">The sequence shown here is derived from an EMBL/GenBank/DDBJ whole genome shotgun (WGS) entry which is preliminary data.</text>
</comment>
<dbReference type="Proteomes" id="UP000632849">
    <property type="component" value="Unassembled WGS sequence"/>
</dbReference>
<accession>A0A919BT54</accession>
<sequence length="137" mass="15662">MDDYPLLDVFWSMFWFFLWIMWIFLLVKIVNDVFRDHGLSGWGKAGWLLLCVLLPFVGVLVYVVARGPDMTRRDAERARASEAAFQDYVRRTTRTAPSGPAAPVRDRADELARLERLRDGGALTEAEFQRATAKLPA</sequence>
<evidence type="ECO:0000256" key="6">
    <source>
        <dbReference type="SAM" id="Phobius"/>
    </source>
</evidence>
<reference evidence="8" key="2">
    <citation type="submission" date="2020-09" db="EMBL/GenBank/DDBJ databases">
        <authorList>
            <person name="Sun Q."/>
            <person name="Ohkuma M."/>
        </authorList>
    </citation>
    <scope>NUCLEOTIDE SEQUENCE</scope>
    <source>
        <strain evidence="8">JCM 4122</strain>
    </source>
</reference>
<feature type="domain" description="Cardiolipin synthase N-terminal" evidence="7">
    <location>
        <begin position="20"/>
        <end position="66"/>
    </location>
</feature>
<evidence type="ECO:0000313" key="8">
    <source>
        <dbReference type="EMBL" id="GHG08121.1"/>
    </source>
</evidence>
<dbReference type="RefSeq" id="WP_150226496.1">
    <property type="nucleotide sequence ID" value="NZ_BNBE01000002.1"/>
</dbReference>
<feature type="transmembrane region" description="Helical" evidence="6">
    <location>
        <begin position="45"/>
        <end position="65"/>
    </location>
</feature>
<evidence type="ECO:0000256" key="4">
    <source>
        <dbReference type="ARBA" id="ARBA00022989"/>
    </source>
</evidence>
<protein>
    <submittedName>
        <fullName evidence="8">Membrane protein</fullName>
    </submittedName>
</protein>
<keyword evidence="9" id="KW-1185">Reference proteome</keyword>
<evidence type="ECO:0000256" key="5">
    <source>
        <dbReference type="ARBA" id="ARBA00023136"/>
    </source>
</evidence>
<dbReference type="EMBL" id="BNBE01000002">
    <property type="protein sequence ID" value="GHG08121.1"/>
    <property type="molecule type" value="Genomic_DNA"/>
</dbReference>
<name>A0A919BT54_STRFL</name>
<dbReference type="AlphaFoldDB" id="A0A919BT54"/>
<keyword evidence="2" id="KW-1003">Cell membrane</keyword>
<proteinExistence type="predicted"/>
<feature type="transmembrane region" description="Helical" evidence="6">
    <location>
        <begin position="7"/>
        <end position="25"/>
    </location>
</feature>
<keyword evidence="5 6" id="KW-0472">Membrane</keyword>
<evidence type="ECO:0000256" key="1">
    <source>
        <dbReference type="ARBA" id="ARBA00004651"/>
    </source>
</evidence>
<keyword evidence="3 6" id="KW-0812">Transmembrane</keyword>
<keyword evidence="4 6" id="KW-1133">Transmembrane helix</keyword>
<dbReference type="Pfam" id="PF13396">
    <property type="entry name" value="PLDc_N"/>
    <property type="match status" value="1"/>
</dbReference>
<reference evidence="8" key="1">
    <citation type="journal article" date="2014" name="Int. J. Syst. Evol. Microbiol.">
        <title>Complete genome sequence of Corynebacterium casei LMG S-19264T (=DSM 44701T), isolated from a smear-ripened cheese.</title>
        <authorList>
            <consortium name="US DOE Joint Genome Institute (JGI-PGF)"/>
            <person name="Walter F."/>
            <person name="Albersmeier A."/>
            <person name="Kalinowski J."/>
            <person name="Ruckert C."/>
        </authorList>
    </citation>
    <scope>NUCLEOTIDE SEQUENCE</scope>
    <source>
        <strain evidence="8">JCM 4122</strain>
    </source>
</reference>
<evidence type="ECO:0000259" key="7">
    <source>
        <dbReference type="Pfam" id="PF13396"/>
    </source>
</evidence>
<organism evidence="8 9">
    <name type="scientific">Streptomyces filamentosus</name>
    <name type="common">Streptomyces roseosporus</name>
    <dbReference type="NCBI Taxonomy" id="67294"/>
    <lineage>
        <taxon>Bacteria</taxon>
        <taxon>Bacillati</taxon>
        <taxon>Actinomycetota</taxon>
        <taxon>Actinomycetes</taxon>
        <taxon>Kitasatosporales</taxon>
        <taxon>Streptomycetaceae</taxon>
        <taxon>Streptomyces</taxon>
    </lineage>
</organism>
<comment type="subcellular location">
    <subcellularLocation>
        <location evidence="1">Cell membrane</location>
        <topology evidence="1">Multi-pass membrane protein</topology>
    </subcellularLocation>
</comment>
<dbReference type="GeneID" id="95657313"/>
<evidence type="ECO:0000256" key="3">
    <source>
        <dbReference type="ARBA" id="ARBA00022692"/>
    </source>
</evidence>
<evidence type="ECO:0000256" key="2">
    <source>
        <dbReference type="ARBA" id="ARBA00022475"/>
    </source>
</evidence>
<dbReference type="GO" id="GO:0005886">
    <property type="term" value="C:plasma membrane"/>
    <property type="evidence" value="ECO:0007669"/>
    <property type="project" value="UniProtKB-SubCell"/>
</dbReference>
<dbReference type="InterPro" id="IPR027379">
    <property type="entry name" value="CLS_N"/>
</dbReference>
<gene>
    <name evidence="8" type="ORF">GCM10017667_44940</name>
</gene>